<dbReference type="PANTHER" id="PTHR11592:SF78">
    <property type="entry name" value="GLUTATHIONE PEROXIDASE"/>
    <property type="match status" value="1"/>
</dbReference>
<dbReference type="PROSITE" id="PS51352">
    <property type="entry name" value="THIOREDOXIN_2"/>
    <property type="match status" value="1"/>
</dbReference>
<dbReference type="CDD" id="cd00340">
    <property type="entry name" value="GSH_Peroxidase"/>
    <property type="match status" value="1"/>
</dbReference>
<dbReference type="Proteomes" id="UP001314263">
    <property type="component" value="Unassembled WGS sequence"/>
</dbReference>
<evidence type="ECO:0000256" key="3">
    <source>
        <dbReference type="ARBA" id="ARBA00023002"/>
    </source>
</evidence>
<dbReference type="SUPFAM" id="SSF52833">
    <property type="entry name" value="Thioredoxin-like"/>
    <property type="match status" value="1"/>
</dbReference>
<dbReference type="PRINTS" id="PR01011">
    <property type="entry name" value="GLUTPROXDASE"/>
</dbReference>
<dbReference type="PROSITE" id="PS51355">
    <property type="entry name" value="GLUTATHIONE_PEROXID_3"/>
    <property type="match status" value="1"/>
</dbReference>
<dbReference type="InterPro" id="IPR000889">
    <property type="entry name" value="Glutathione_peroxidase"/>
</dbReference>
<keyword evidence="3 4" id="KW-0560">Oxidoreductase</keyword>
<dbReference type="InterPro" id="IPR013766">
    <property type="entry name" value="Thioredoxin_domain"/>
</dbReference>
<keyword evidence="7" id="KW-1185">Reference proteome</keyword>
<evidence type="ECO:0000313" key="6">
    <source>
        <dbReference type="EMBL" id="CAK0770075.1"/>
    </source>
</evidence>
<dbReference type="EMBL" id="CAUYUE010000004">
    <property type="protein sequence ID" value="CAK0770075.1"/>
    <property type="molecule type" value="Genomic_DNA"/>
</dbReference>
<dbReference type="Gene3D" id="3.40.30.10">
    <property type="entry name" value="Glutaredoxin"/>
    <property type="match status" value="1"/>
</dbReference>
<dbReference type="InterPro" id="IPR029759">
    <property type="entry name" value="GPX_AS"/>
</dbReference>
<comment type="caution">
    <text evidence="6">The sequence shown here is derived from an EMBL/GenBank/DDBJ whole genome shotgun (WGS) entry which is preliminary data.</text>
</comment>
<evidence type="ECO:0000256" key="1">
    <source>
        <dbReference type="ARBA" id="ARBA00006926"/>
    </source>
</evidence>
<proteinExistence type="inferred from homology"/>
<dbReference type="GO" id="GO:0004601">
    <property type="term" value="F:peroxidase activity"/>
    <property type="evidence" value="ECO:0007669"/>
    <property type="project" value="UniProtKB-KW"/>
</dbReference>
<dbReference type="FunFam" id="3.40.30.10:FF:000025">
    <property type="entry name" value="Glutathione peroxidase"/>
    <property type="match status" value="1"/>
</dbReference>
<evidence type="ECO:0000256" key="4">
    <source>
        <dbReference type="RuleBase" id="RU000499"/>
    </source>
</evidence>
<dbReference type="PROSITE" id="PS00763">
    <property type="entry name" value="GLUTATHIONE_PEROXID_2"/>
    <property type="match status" value="1"/>
</dbReference>
<feature type="domain" description="Thioredoxin" evidence="5">
    <location>
        <begin position="74"/>
        <end position="233"/>
    </location>
</feature>
<protein>
    <recommendedName>
        <fullName evidence="4">Glutathione peroxidase</fullName>
    </recommendedName>
</protein>
<evidence type="ECO:0000313" key="7">
    <source>
        <dbReference type="Proteomes" id="UP001314263"/>
    </source>
</evidence>
<dbReference type="Pfam" id="PF00255">
    <property type="entry name" value="GSHPx"/>
    <property type="match status" value="1"/>
</dbReference>
<keyword evidence="2 4" id="KW-0575">Peroxidase</keyword>
<organism evidence="6 7">
    <name type="scientific">Coccomyxa viridis</name>
    <dbReference type="NCBI Taxonomy" id="1274662"/>
    <lineage>
        <taxon>Eukaryota</taxon>
        <taxon>Viridiplantae</taxon>
        <taxon>Chlorophyta</taxon>
        <taxon>core chlorophytes</taxon>
        <taxon>Trebouxiophyceae</taxon>
        <taxon>Trebouxiophyceae incertae sedis</taxon>
        <taxon>Coccomyxaceae</taxon>
        <taxon>Coccomyxa</taxon>
    </lineage>
</organism>
<dbReference type="GO" id="GO:0006979">
    <property type="term" value="P:response to oxidative stress"/>
    <property type="evidence" value="ECO:0007669"/>
    <property type="project" value="InterPro"/>
</dbReference>
<gene>
    <name evidence="6" type="primary">GPX6</name>
    <name evidence="6" type="ORF">CVIRNUC_003731</name>
</gene>
<reference evidence="6 7" key="1">
    <citation type="submission" date="2023-10" db="EMBL/GenBank/DDBJ databases">
        <authorList>
            <person name="Maclean D."/>
            <person name="Macfadyen A."/>
        </authorList>
    </citation>
    <scope>NUCLEOTIDE SEQUENCE [LARGE SCALE GENOMIC DNA]</scope>
</reference>
<comment type="similarity">
    <text evidence="1 4">Belongs to the glutathione peroxidase family.</text>
</comment>
<sequence>MYAMHSVSRQAVCTFSAAFRVSSAPPRRCAVSQVRELQTARQSYLGASSALKQSVVSRKSGASYLPVMALFGATATMDTLYDYTVKDADGRDVKLSQYKGKVILVVNVASQCGFTPQYKELAELDSKYKSKGLVILGFPCNQFGGQEPGSNAEVKKFAQARGAKFPIMAKVDVNGSKADPVFSFLKSKQGGLLTSDLKWNFTKFLVSREGDVVKRYGSTTTPLSIEEDIKQYL</sequence>
<dbReference type="PANTHER" id="PTHR11592">
    <property type="entry name" value="GLUTATHIONE PEROXIDASE"/>
    <property type="match status" value="1"/>
</dbReference>
<dbReference type="InterPro" id="IPR029760">
    <property type="entry name" value="GPX_CS"/>
</dbReference>
<evidence type="ECO:0000256" key="2">
    <source>
        <dbReference type="ARBA" id="ARBA00022559"/>
    </source>
</evidence>
<name>A0AAV1HZH3_9CHLO</name>
<dbReference type="InterPro" id="IPR036249">
    <property type="entry name" value="Thioredoxin-like_sf"/>
</dbReference>
<dbReference type="PROSITE" id="PS00460">
    <property type="entry name" value="GLUTATHIONE_PEROXID_1"/>
    <property type="match status" value="1"/>
</dbReference>
<accession>A0AAV1HZH3</accession>
<evidence type="ECO:0000259" key="5">
    <source>
        <dbReference type="PROSITE" id="PS51352"/>
    </source>
</evidence>
<dbReference type="AlphaFoldDB" id="A0AAV1HZH3"/>